<dbReference type="KEGG" id="vhl:BME96_15355"/>
<evidence type="ECO:0000313" key="2">
    <source>
        <dbReference type="EMBL" id="APC49486.1"/>
    </source>
</evidence>
<evidence type="ECO:0008006" key="4">
    <source>
        <dbReference type="Google" id="ProtNLM"/>
    </source>
</evidence>
<dbReference type="EMBL" id="CP017962">
    <property type="protein sequence ID" value="APC49486.1"/>
    <property type="molecule type" value="Genomic_DNA"/>
</dbReference>
<dbReference type="GeneID" id="71515788"/>
<accession>A0AAC9J161</accession>
<evidence type="ECO:0000256" key="1">
    <source>
        <dbReference type="SAM" id="MobiDB-lite"/>
    </source>
</evidence>
<feature type="compositionally biased region" description="Polar residues" evidence="1">
    <location>
        <begin position="20"/>
        <end position="30"/>
    </location>
</feature>
<protein>
    <recommendedName>
        <fullName evidence="4">DUF4025 domain-containing protein</fullName>
    </recommendedName>
</protein>
<feature type="compositionally biased region" description="Basic and acidic residues" evidence="1">
    <location>
        <begin position="1"/>
        <end position="10"/>
    </location>
</feature>
<dbReference type="Proteomes" id="UP000182945">
    <property type="component" value="Chromosome"/>
</dbReference>
<name>A0AAC9J161_VIRHA</name>
<reference evidence="2 3" key="1">
    <citation type="submission" date="2016-11" db="EMBL/GenBank/DDBJ databases">
        <title>Complete genome sequencing of Virgibacillus halodenitrificans PDB-F2.</title>
        <authorList>
            <person name="Sun Z."/>
            <person name="Zhou Y."/>
            <person name="Li H."/>
        </authorList>
    </citation>
    <scope>NUCLEOTIDE SEQUENCE [LARGE SCALE GENOMIC DNA]</scope>
    <source>
        <strain evidence="2 3">PDB-F2</strain>
    </source>
</reference>
<gene>
    <name evidence="2" type="ORF">BME96_15355</name>
</gene>
<evidence type="ECO:0000313" key="3">
    <source>
        <dbReference type="Proteomes" id="UP000182945"/>
    </source>
</evidence>
<dbReference type="RefSeq" id="WP_019375923.1">
    <property type="nucleotide sequence ID" value="NZ_CP017962.1"/>
</dbReference>
<sequence>MTDKPKKKFDIPTSVDGEISASTGLQTNKPFDSAENYAGDSVDEHKILEGANEYLARKQISQINNNS</sequence>
<feature type="region of interest" description="Disordered" evidence="1">
    <location>
        <begin position="1"/>
        <end position="31"/>
    </location>
</feature>
<organism evidence="2 3">
    <name type="scientific">Virgibacillus halodenitrificans</name>
    <name type="common">Bacillus halodenitrificans</name>
    <dbReference type="NCBI Taxonomy" id="1482"/>
    <lineage>
        <taxon>Bacteria</taxon>
        <taxon>Bacillati</taxon>
        <taxon>Bacillota</taxon>
        <taxon>Bacilli</taxon>
        <taxon>Bacillales</taxon>
        <taxon>Bacillaceae</taxon>
        <taxon>Virgibacillus</taxon>
    </lineage>
</organism>
<proteinExistence type="predicted"/>
<dbReference type="AlphaFoldDB" id="A0AAC9J161"/>